<evidence type="ECO:0000256" key="7">
    <source>
        <dbReference type="SAM" id="Phobius"/>
    </source>
</evidence>
<evidence type="ECO:0000313" key="8">
    <source>
        <dbReference type="EMBL" id="KAB1440408.1"/>
    </source>
</evidence>
<feature type="transmembrane region" description="Helical" evidence="7">
    <location>
        <begin position="88"/>
        <end position="110"/>
    </location>
</feature>
<keyword evidence="3" id="KW-1003">Cell membrane</keyword>
<comment type="subcellular location">
    <subcellularLocation>
        <location evidence="1">Cell membrane</location>
        <topology evidence="1">Multi-pass membrane protein</topology>
    </subcellularLocation>
</comment>
<feature type="transmembrane region" description="Helical" evidence="7">
    <location>
        <begin position="193"/>
        <end position="213"/>
    </location>
</feature>
<feature type="transmembrane region" description="Helical" evidence="7">
    <location>
        <begin position="55"/>
        <end position="76"/>
    </location>
</feature>
<evidence type="ECO:0000256" key="5">
    <source>
        <dbReference type="ARBA" id="ARBA00022989"/>
    </source>
</evidence>
<feature type="transmembrane region" description="Helical" evidence="7">
    <location>
        <begin position="130"/>
        <end position="150"/>
    </location>
</feature>
<accession>A0A7V7UHR8</accession>
<evidence type="ECO:0000256" key="2">
    <source>
        <dbReference type="ARBA" id="ARBA00022448"/>
    </source>
</evidence>
<evidence type="ECO:0000313" key="9">
    <source>
        <dbReference type="Proteomes" id="UP000461768"/>
    </source>
</evidence>
<evidence type="ECO:0000256" key="6">
    <source>
        <dbReference type="ARBA" id="ARBA00023136"/>
    </source>
</evidence>
<feature type="transmembrane region" description="Helical" evidence="7">
    <location>
        <begin position="352"/>
        <end position="378"/>
    </location>
</feature>
<keyword evidence="4 7" id="KW-0812">Transmembrane</keyword>
<comment type="caution">
    <text evidence="8">The sequence shown here is derived from an EMBL/GenBank/DDBJ whole genome shotgun (WGS) entry which is preliminary data.</text>
</comment>
<dbReference type="PIRSF" id="PIRSF006603">
    <property type="entry name" value="DinF"/>
    <property type="match status" value="1"/>
</dbReference>
<keyword evidence="9" id="KW-1185">Reference proteome</keyword>
<keyword evidence="2" id="KW-0813">Transport</keyword>
<feature type="transmembrane region" description="Helical" evidence="7">
    <location>
        <begin position="162"/>
        <end position="187"/>
    </location>
</feature>
<dbReference type="EMBL" id="WAGX01000003">
    <property type="protein sequence ID" value="KAB1440408.1"/>
    <property type="molecule type" value="Genomic_DNA"/>
</dbReference>
<dbReference type="GO" id="GO:0005886">
    <property type="term" value="C:plasma membrane"/>
    <property type="evidence" value="ECO:0007669"/>
    <property type="project" value="UniProtKB-SubCell"/>
</dbReference>
<dbReference type="AlphaFoldDB" id="A0A7V7UHR8"/>
<sequence>MKIQTNFYKNVFSLVIPLALQNLINVGVTTADVVMLGKVGETSLSASSLAGQVQFIMTLILFGLTSGAAVLTSQYWGKKDIDAIEKVMGITLRIGIMVALVFSFAAILIPEKLMRVYTADQVLIKEGIKYLRIISIAYTLNAITMIYLNIMRSIEKVIISTVVYSISLLVNIILNAIFIFGLFGFTAMGIEGAALATLIARAVELCIVIGYEIKGKHEVHLRFSHIFKMDKTLFRDFLILSFPVLLNELMWGAGSSANTAVMGHMGSAAVAANSVAQVTRQLATVISFGIASAAAIMLGKTIGEEKYEEAKIYSKRFVKLSILFGGFGATLIILIRPFIISSLSLTDAAKSYLGFMLLVMAYFTLCQAYNTTMVVGIFRSGGDTRFGLILDILSMWGGSILLGALAAFVFKFSVPIVYILLMSDEILKLPFTTIRFRSYKWLKNITR</sequence>
<protein>
    <submittedName>
        <fullName evidence="8">MATE family efflux transporter</fullName>
    </submittedName>
</protein>
<dbReference type="RefSeq" id="WP_151140796.1">
    <property type="nucleotide sequence ID" value="NZ_WAGX01000003.1"/>
</dbReference>
<dbReference type="InterPro" id="IPR048279">
    <property type="entry name" value="MdtK-like"/>
</dbReference>
<gene>
    <name evidence="8" type="ORF">F7O84_00830</name>
</gene>
<feature type="transmembrane region" description="Helical" evidence="7">
    <location>
        <begin position="320"/>
        <end position="340"/>
    </location>
</feature>
<feature type="transmembrane region" description="Helical" evidence="7">
    <location>
        <begin position="233"/>
        <end position="253"/>
    </location>
</feature>
<feature type="transmembrane region" description="Helical" evidence="7">
    <location>
        <begin position="282"/>
        <end position="299"/>
    </location>
</feature>
<proteinExistence type="predicted"/>
<name>A0A7V7UHR8_9FIRM</name>
<dbReference type="OrthoDB" id="9780160at2"/>
<dbReference type="Pfam" id="PF01554">
    <property type="entry name" value="MatE"/>
    <property type="match status" value="2"/>
</dbReference>
<evidence type="ECO:0000256" key="1">
    <source>
        <dbReference type="ARBA" id="ARBA00004651"/>
    </source>
</evidence>
<reference evidence="8 9" key="2">
    <citation type="submission" date="2020-02" db="EMBL/GenBank/DDBJ databases">
        <title>Candidatus Galacturonibacter soehngenii shows hetero-acetogenic catabolism of galacturonic acid but lacks a canonical carbon monoxide dehydrogenase/acetyl-CoA synthase complex.</title>
        <authorList>
            <person name="Diender M."/>
            <person name="Stouten G.R."/>
            <person name="Petersen J.F."/>
            <person name="Nielsen P.H."/>
            <person name="Dueholm M.S."/>
            <person name="Pronk J.T."/>
            <person name="Van Loosdrecht M.C.M."/>
        </authorList>
    </citation>
    <scope>NUCLEOTIDE SEQUENCE [LARGE SCALE GENOMIC DNA]</scope>
    <source>
        <strain evidence="8">GalUA</strain>
    </source>
</reference>
<keyword evidence="6 7" id="KW-0472">Membrane</keyword>
<dbReference type="InterPro" id="IPR047135">
    <property type="entry name" value="YsiQ"/>
</dbReference>
<feature type="transmembrane region" description="Helical" evidence="7">
    <location>
        <begin position="399"/>
        <end position="421"/>
    </location>
</feature>
<dbReference type="GO" id="GO:0015297">
    <property type="term" value="F:antiporter activity"/>
    <property type="evidence" value="ECO:0007669"/>
    <property type="project" value="InterPro"/>
</dbReference>
<organism evidence="8 9">
    <name type="scientific">Candidatus Galacturonatibacter soehngenii</name>
    <dbReference type="NCBI Taxonomy" id="2307010"/>
    <lineage>
        <taxon>Bacteria</taxon>
        <taxon>Bacillati</taxon>
        <taxon>Bacillota</taxon>
        <taxon>Clostridia</taxon>
        <taxon>Lachnospirales</taxon>
        <taxon>Lachnospiraceae</taxon>
        <taxon>Candidatus Galacturonatibacter</taxon>
    </lineage>
</organism>
<dbReference type="InterPro" id="IPR002528">
    <property type="entry name" value="MATE_fam"/>
</dbReference>
<dbReference type="PANTHER" id="PTHR42925:SF2">
    <property type="entry name" value="NA+ DRIVEN MULTIDRUG EFFLUX PUMP"/>
    <property type="match status" value="1"/>
</dbReference>
<dbReference type="CDD" id="cd13134">
    <property type="entry name" value="MATE_like_8"/>
    <property type="match status" value="1"/>
</dbReference>
<keyword evidence="5 7" id="KW-1133">Transmembrane helix</keyword>
<dbReference type="NCBIfam" id="TIGR00797">
    <property type="entry name" value="matE"/>
    <property type="match status" value="1"/>
</dbReference>
<dbReference type="GO" id="GO:0042910">
    <property type="term" value="F:xenobiotic transmembrane transporter activity"/>
    <property type="evidence" value="ECO:0007669"/>
    <property type="project" value="InterPro"/>
</dbReference>
<reference evidence="8 9" key="1">
    <citation type="submission" date="2019-09" db="EMBL/GenBank/DDBJ databases">
        <authorList>
            <person name="Valk L.C."/>
        </authorList>
    </citation>
    <scope>NUCLEOTIDE SEQUENCE [LARGE SCALE GENOMIC DNA]</scope>
    <source>
        <strain evidence="8">GalUA</strain>
    </source>
</reference>
<evidence type="ECO:0000256" key="4">
    <source>
        <dbReference type="ARBA" id="ARBA00022692"/>
    </source>
</evidence>
<dbReference type="PANTHER" id="PTHR42925">
    <property type="entry name" value="MULTIDRUG AND TOXIN EFFLUX PROTEIN MATE FAMILY"/>
    <property type="match status" value="1"/>
</dbReference>
<dbReference type="Proteomes" id="UP000461768">
    <property type="component" value="Unassembled WGS sequence"/>
</dbReference>
<evidence type="ECO:0000256" key="3">
    <source>
        <dbReference type="ARBA" id="ARBA00022475"/>
    </source>
</evidence>